<accession>A0A918M2Y5</accession>
<keyword evidence="2" id="KW-0472">Membrane</keyword>
<dbReference type="Proteomes" id="UP000636661">
    <property type="component" value="Unassembled WGS sequence"/>
</dbReference>
<evidence type="ECO:0000256" key="1">
    <source>
        <dbReference type="SAM" id="MobiDB-lite"/>
    </source>
</evidence>
<keyword evidence="2" id="KW-1133">Transmembrane helix</keyword>
<feature type="compositionally biased region" description="Gly residues" evidence="1">
    <location>
        <begin position="18"/>
        <end position="28"/>
    </location>
</feature>
<gene>
    <name evidence="3" type="ORF">GCM10010274_05780</name>
</gene>
<name>A0A918M2Y5_9ACTN</name>
<dbReference type="EMBL" id="BMTP01000001">
    <property type="protein sequence ID" value="GGU21976.1"/>
    <property type="molecule type" value="Genomic_DNA"/>
</dbReference>
<keyword evidence="4" id="KW-1185">Reference proteome</keyword>
<keyword evidence="2" id="KW-0812">Transmembrane</keyword>
<comment type="caution">
    <text evidence="3">The sequence shown here is derived from an EMBL/GenBank/DDBJ whole genome shotgun (WGS) entry which is preliminary data.</text>
</comment>
<protein>
    <submittedName>
        <fullName evidence="3">Uncharacterized protein</fullName>
    </submittedName>
</protein>
<dbReference type="RefSeq" id="WP_189548786.1">
    <property type="nucleotide sequence ID" value="NZ_BMTP01000001.1"/>
</dbReference>
<evidence type="ECO:0000313" key="4">
    <source>
        <dbReference type="Proteomes" id="UP000636661"/>
    </source>
</evidence>
<feature type="transmembrane region" description="Helical" evidence="2">
    <location>
        <begin position="35"/>
        <end position="55"/>
    </location>
</feature>
<reference evidence="3" key="1">
    <citation type="journal article" date="2014" name="Int. J. Syst. Evol. Microbiol.">
        <title>Complete genome sequence of Corynebacterium casei LMG S-19264T (=DSM 44701T), isolated from a smear-ripened cheese.</title>
        <authorList>
            <consortium name="US DOE Joint Genome Institute (JGI-PGF)"/>
            <person name="Walter F."/>
            <person name="Albersmeier A."/>
            <person name="Kalinowski J."/>
            <person name="Ruckert C."/>
        </authorList>
    </citation>
    <scope>NUCLEOTIDE SEQUENCE</scope>
    <source>
        <strain evidence="3">JCM 4391</strain>
    </source>
</reference>
<reference evidence="3" key="2">
    <citation type="submission" date="2020-09" db="EMBL/GenBank/DDBJ databases">
        <authorList>
            <person name="Sun Q."/>
            <person name="Ohkuma M."/>
        </authorList>
    </citation>
    <scope>NUCLEOTIDE SEQUENCE</scope>
    <source>
        <strain evidence="3">JCM 4391</strain>
    </source>
</reference>
<evidence type="ECO:0000313" key="3">
    <source>
        <dbReference type="EMBL" id="GGU21976.1"/>
    </source>
</evidence>
<sequence length="82" mass="8306">MSARTHQQRTHAAADGGSPTGGRAGGRAGTAAIRLPWWAVALPVLAFVVLLSLIAGGGEAHATGGDPAVGRILEQIRDTLAR</sequence>
<proteinExistence type="predicted"/>
<evidence type="ECO:0000256" key="2">
    <source>
        <dbReference type="SAM" id="Phobius"/>
    </source>
</evidence>
<dbReference type="AlphaFoldDB" id="A0A918M2Y5"/>
<organism evidence="3 4">
    <name type="scientific">Streptomyces lavendofoliae</name>
    <dbReference type="NCBI Taxonomy" id="67314"/>
    <lineage>
        <taxon>Bacteria</taxon>
        <taxon>Bacillati</taxon>
        <taxon>Actinomycetota</taxon>
        <taxon>Actinomycetes</taxon>
        <taxon>Kitasatosporales</taxon>
        <taxon>Streptomycetaceae</taxon>
        <taxon>Streptomyces</taxon>
    </lineage>
</organism>
<feature type="region of interest" description="Disordered" evidence="1">
    <location>
        <begin position="1"/>
        <end position="28"/>
    </location>
</feature>